<dbReference type="EnsemblPlants" id="OPUNC03G32020.1">
    <property type="protein sequence ID" value="OPUNC03G32020.1"/>
    <property type="gene ID" value="OPUNC03G32020"/>
</dbReference>
<reference evidence="2" key="1">
    <citation type="submission" date="2015-04" db="UniProtKB">
        <authorList>
            <consortium name="EnsemblPlants"/>
        </authorList>
    </citation>
    <scope>IDENTIFICATION</scope>
</reference>
<dbReference type="Gramene" id="OPUNC03G32020.1">
    <property type="protein sequence ID" value="OPUNC03G32020.1"/>
    <property type="gene ID" value="OPUNC03G32020"/>
</dbReference>
<organism evidence="2">
    <name type="scientific">Oryza punctata</name>
    <name type="common">Red rice</name>
    <dbReference type="NCBI Taxonomy" id="4537"/>
    <lineage>
        <taxon>Eukaryota</taxon>
        <taxon>Viridiplantae</taxon>
        <taxon>Streptophyta</taxon>
        <taxon>Embryophyta</taxon>
        <taxon>Tracheophyta</taxon>
        <taxon>Spermatophyta</taxon>
        <taxon>Magnoliopsida</taxon>
        <taxon>Liliopsida</taxon>
        <taxon>Poales</taxon>
        <taxon>Poaceae</taxon>
        <taxon>BOP clade</taxon>
        <taxon>Oryzoideae</taxon>
        <taxon>Oryzeae</taxon>
        <taxon>Oryzinae</taxon>
        <taxon>Oryza</taxon>
    </lineage>
</organism>
<accession>A0A0E0KJB0</accession>
<evidence type="ECO:0000256" key="1">
    <source>
        <dbReference type="SAM" id="SignalP"/>
    </source>
</evidence>
<evidence type="ECO:0000313" key="3">
    <source>
        <dbReference type="Proteomes" id="UP000026962"/>
    </source>
</evidence>
<dbReference type="AlphaFoldDB" id="A0A0E0KJB0"/>
<name>A0A0E0KJB0_ORYPU</name>
<feature type="chain" id="PRO_5002365094" evidence="1">
    <location>
        <begin position="28"/>
        <end position="78"/>
    </location>
</feature>
<dbReference type="Proteomes" id="UP000026962">
    <property type="component" value="Chromosome 3"/>
</dbReference>
<evidence type="ECO:0000313" key="2">
    <source>
        <dbReference type="EnsemblPlants" id="OPUNC03G32020.1"/>
    </source>
</evidence>
<dbReference type="PROSITE" id="PS51257">
    <property type="entry name" value="PROKAR_LIPOPROTEIN"/>
    <property type="match status" value="1"/>
</dbReference>
<keyword evidence="1" id="KW-0732">Signal</keyword>
<protein>
    <submittedName>
        <fullName evidence="2">Uncharacterized protein</fullName>
    </submittedName>
</protein>
<keyword evidence="3" id="KW-1185">Reference proteome</keyword>
<reference evidence="2" key="2">
    <citation type="submission" date="2018-05" db="EMBL/GenBank/DDBJ databases">
        <title>OpunRS2 (Oryza punctata Reference Sequence Version 2).</title>
        <authorList>
            <person name="Zhang J."/>
            <person name="Kudrna D."/>
            <person name="Lee S."/>
            <person name="Talag J."/>
            <person name="Welchert J."/>
            <person name="Wing R.A."/>
        </authorList>
    </citation>
    <scope>NUCLEOTIDE SEQUENCE [LARGE SCALE GENOMIC DNA]</scope>
</reference>
<dbReference type="HOGENOM" id="CLU_2626234_0_0_1"/>
<sequence length="78" mass="8161">MKLNTTTTLALLLLLLLASSSLHVSMAGSGTSCLEAFSRAFLVQVTSGPSFAPESTSSWPLSASIPQKIDEPANVPRN</sequence>
<proteinExistence type="predicted"/>
<feature type="signal peptide" evidence="1">
    <location>
        <begin position="1"/>
        <end position="27"/>
    </location>
</feature>